<dbReference type="OrthoDB" id="9792989at2"/>
<dbReference type="InterPro" id="IPR010719">
    <property type="entry name" value="MnmM_MeTrfase"/>
</dbReference>
<organism evidence="1 2">
    <name type="scientific">Suicoccus acidiformans</name>
    <dbReference type="NCBI Taxonomy" id="2036206"/>
    <lineage>
        <taxon>Bacteria</taxon>
        <taxon>Bacillati</taxon>
        <taxon>Bacillota</taxon>
        <taxon>Bacilli</taxon>
        <taxon>Lactobacillales</taxon>
        <taxon>Aerococcaceae</taxon>
        <taxon>Suicoccus</taxon>
    </lineage>
</organism>
<dbReference type="GO" id="GO:0008168">
    <property type="term" value="F:methyltransferase activity"/>
    <property type="evidence" value="ECO:0007669"/>
    <property type="project" value="UniProtKB-KW"/>
</dbReference>
<dbReference type="SUPFAM" id="SSF53335">
    <property type="entry name" value="S-adenosyl-L-methionine-dependent methyltransferases"/>
    <property type="match status" value="1"/>
</dbReference>
<keyword evidence="1" id="KW-0489">Methyltransferase</keyword>
<accession>A0A347WJM4</accession>
<sequence length="193" mass="21509">MYNALRYSHQLLAETIERFPAGHYIDATLGNGHDTAFILTRPNFAGTISAFDIQSEALESTRDLLRQKNLVDHPGLTLYKASHARIADTLTDIPVFHGAIYNLGYLPGGDHSVTTLAESTLTSLAQVRSKLVVKGRIILVIYYGHPGGLEEKNAILAELATWPQEQFQVLQYGFINQRNNPPLLVAVERLRDR</sequence>
<protein>
    <submittedName>
        <fullName evidence="1">16S rRNA (Cytosine(1402)-N(4))-methyltransferase</fullName>
    </submittedName>
</protein>
<dbReference type="PANTHER" id="PTHR35276:SF1">
    <property type="entry name" value="TRNA (MNM(5)S(2)U34)-METHYLTRANSFERASE, CHLOROPLASTIC"/>
    <property type="match status" value="1"/>
</dbReference>
<dbReference type="EMBL" id="CP023434">
    <property type="protein sequence ID" value="AXY25281.1"/>
    <property type="molecule type" value="Genomic_DNA"/>
</dbReference>
<dbReference type="Gene3D" id="3.40.50.150">
    <property type="entry name" value="Vaccinia Virus protein VP39"/>
    <property type="match status" value="1"/>
</dbReference>
<proteinExistence type="predicted"/>
<dbReference type="AlphaFoldDB" id="A0A347WJM4"/>
<reference evidence="1 2" key="1">
    <citation type="submission" date="2017-09" db="EMBL/GenBank/DDBJ databases">
        <title>Complete genome sequence of Oxytococcus suis strain ZY16052.</title>
        <authorList>
            <person name="Li F."/>
        </authorList>
    </citation>
    <scope>NUCLEOTIDE SEQUENCE [LARGE SCALE GENOMIC DNA]</scope>
    <source>
        <strain evidence="1 2">ZY16052</strain>
    </source>
</reference>
<evidence type="ECO:0000313" key="1">
    <source>
        <dbReference type="EMBL" id="AXY25281.1"/>
    </source>
</evidence>
<name>A0A347WJM4_9LACT</name>
<dbReference type="InterPro" id="IPR029063">
    <property type="entry name" value="SAM-dependent_MTases_sf"/>
</dbReference>
<keyword evidence="2" id="KW-1185">Reference proteome</keyword>
<evidence type="ECO:0000313" key="2">
    <source>
        <dbReference type="Proteomes" id="UP000263232"/>
    </source>
</evidence>
<dbReference type="PANTHER" id="PTHR35276">
    <property type="entry name" value="S-ADENOSYL-L-METHIONINE-DEPENDENT METHYLTRANSFERASES SUPERFAMILY PROTEIN"/>
    <property type="match status" value="1"/>
</dbReference>
<dbReference type="GO" id="GO:0032259">
    <property type="term" value="P:methylation"/>
    <property type="evidence" value="ECO:0007669"/>
    <property type="project" value="UniProtKB-KW"/>
</dbReference>
<dbReference type="Proteomes" id="UP000263232">
    <property type="component" value="Chromosome"/>
</dbReference>
<keyword evidence="1" id="KW-0808">Transferase</keyword>
<dbReference type="Pfam" id="PF06962">
    <property type="entry name" value="rRNA_methylase"/>
    <property type="match status" value="1"/>
</dbReference>
<gene>
    <name evidence="1" type="primary">mraW</name>
    <name evidence="1" type="ORF">CL176_04315</name>
</gene>
<dbReference type="KEGG" id="abae:CL176_04315"/>